<proteinExistence type="predicted"/>
<feature type="domain" description="Bacterial Pleckstrin homology" evidence="1">
    <location>
        <begin position="3"/>
        <end position="122"/>
    </location>
</feature>
<dbReference type="SUPFAM" id="SSF50729">
    <property type="entry name" value="PH domain-like"/>
    <property type="match status" value="1"/>
</dbReference>
<evidence type="ECO:0000313" key="2">
    <source>
        <dbReference type="EMBL" id="PQV42371.1"/>
    </source>
</evidence>
<organism evidence="2 4">
    <name type="scientific">Methanohalophilus euhalobius</name>
    <dbReference type="NCBI Taxonomy" id="51203"/>
    <lineage>
        <taxon>Archaea</taxon>
        <taxon>Methanobacteriati</taxon>
        <taxon>Methanobacteriota</taxon>
        <taxon>Stenosarchaea group</taxon>
        <taxon>Methanomicrobia</taxon>
        <taxon>Methanosarcinales</taxon>
        <taxon>Methanosarcinaceae</taxon>
        <taxon>Methanohalophilus</taxon>
    </lineage>
</organism>
<protein>
    <submittedName>
        <fullName evidence="2">PH (Pleckstrin Homology) domain-containing protein</fullName>
    </submittedName>
    <submittedName>
        <fullName evidence="3">PH domain-containing protein</fullName>
    </submittedName>
</protein>
<dbReference type="EMBL" id="RJJF01000017">
    <property type="protein sequence ID" value="RNI08127.1"/>
    <property type="molecule type" value="Genomic_DNA"/>
</dbReference>
<evidence type="ECO:0000313" key="3">
    <source>
        <dbReference type="EMBL" id="RNI08127.1"/>
    </source>
</evidence>
<dbReference type="Gene3D" id="2.30.29.50">
    <property type="entry name" value="Bacterial Pleckstrin homology domain"/>
    <property type="match status" value="1"/>
</dbReference>
<comment type="caution">
    <text evidence="2">The sequence shown here is derived from an EMBL/GenBank/DDBJ whole genome shotgun (WGS) entry which is preliminary data.</text>
</comment>
<reference evidence="2 4" key="1">
    <citation type="submission" date="2018-02" db="EMBL/GenBank/DDBJ databases">
        <title>Subsurface microbial communities from deep shales in Ohio and West Virginia, USA.</title>
        <authorList>
            <person name="Wrighton K."/>
        </authorList>
    </citation>
    <scope>NUCLEOTIDE SEQUENCE [LARGE SCALE GENOMIC DNA]</scope>
    <source>
        <strain evidence="2 4">DSM 10369</strain>
    </source>
</reference>
<evidence type="ECO:0000313" key="4">
    <source>
        <dbReference type="Proteomes" id="UP000251060"/>
    </source>
</evidence>
<evidence type="ECO:0000259" key="1">
    <source>
        <dbReference type="Pfam" id="PF08000"/>
    </source>
</evidence>
<gene>
    <name evidence="2" type="ORF">B0H22_10614</name>
    <name evidence="3" type="ORF">EDD83_06690</name>
</gene>
<sequence length="124" mass="13938">MGFSGIFGNAGVVEPEKLESDYGQLMCDGETIEIGFIVIRDTFIFTNKRLIIVDVQGMTGKKRSYLSIPYGKITKYSIETSGHFDLDAELRIWVGSDPQPIEKTFNKKVDIYELQKVLSTHVLG</sequence>
<dbReference type="InterPro" id="IPR037063">
    <property type="entry name" value="PHb_sf"/>
</dbReference>
<dbReference type="Pfam" id="PF08000">
    <property type="entry name" value="bPH_1"/>
    <property type="match status" value="1"/>
</dbReference>
<dbReference type="Proteomes" id="UP000273978">
    <property type="component" value="Unassembled WGS sequence"/>
</dbReference>
<dbReference type="EMBL" id="PVBU01000006">
    <property type="protein sequence ID" value="PQV42371.1"/>
    <property type="molecule type" value="Genomic_DNA"/>
</dbReference>
<dbReference type="CDD" id="cd13225">
    <property type="entry name" value="PH-like_bacteria"/>
    <property type="match status" value="1"/>
</dbReference>
<name>A0A314ZZ67_9EURY</name>
<dbReference type="RefSeq" id="WP_105460634.1">
    <property type="nucleotide sequence ID" value="NZ_PVBU01000006.1"/>
</dbReference>
<dbReference type="PANTHER" id="PTHR35796">
    <property type="entry name" value="HYPOTHETICAL CYTOSOLIC PROTEIN"/>
    <property type="match status" value="1"/>
</dbReference>
<dbReference type="AlphaFoldDB" id="A0A314ZZ67"/>
<reference evidence="3 5" key="2">
    <citation type="submission" date="2018-10" db="EMBL/GenBank/DDBJ databases">
        <title>Cultivation of a novel Methanohalophilus strain from Kebrit Deep of the Red Sea and a genomic comparison of members of the genus Methanohalophilus.</title>
        <authorList>
            <person name="Guan Y."/>
            <person name="Ngugi D.K."/>
            <person name="Stingl U."/>
        </authorList>
    </citation>
    <scope>NUCLEOTIDE SEQUENCE [LARGE SCALE GENOMIC DNA]</scope>
    <source>
        <strain evidence="3 5">DSM 10369</strain>
    </source>
</reference>
<evidence type="ECO:0000313" key="5">
    <source>
        <dbReference type="Proteomes" id="UP000273978"/>
    </source>
</evidence>
<dbReference type="PANTHER" id="PTHR35796:SF3">
    <property type="entry name" value="BHLH DOMAIN-CONTAINING PROTEIN"/>
    <property type="match status" value="1"/>
</dbReference>
<dbReference type="InterPro" id="IPR012544">
    <property type="entry name" value="PHb"/>
</dbReference>
<dbReference type="Proteomes" id="UP000251060">
    <property type="component" value="Unassembled WGS sequence"/>
</dbReference>
<accession>A0A314ZZ67</accession>